<evidence type="ECO:0000313" key="1">
    <source>
        <dbReference type="EMBL" id="MFD2911927.1"/>
    </source>
</evidence>
<sequence>MISGQDCAFLLEAERDGRILSPFEIYLSAFGLLHQVFSYLNVWAVARHFIYDHLN</sequence>
<reference evidence="2" key="1">
    <citation type="journal article" date="2019" name="Int. J. Syst. Evol. Microbiol.">
        <title>The Global Catalogue of Microorganisms (GCM) 10K type strain sequencing project: providing services to taxonomists for standard genome sequencing and annotation.</title>
        <authorList>
            <consortium name="The Broad Institute Genomics Platform"/>
            <consortium name="The Broad Institute Genome Sequencing Center for Infectious Disease"/>
            <person name="Wu L."/>
            <person name="Ma J."/>
        </authorList>
    </citation>
    <scope>NUCLEOTIDE SEQUENCE [LARGE SCALE GENOMIC DNA]</scope>
    <source>
        <strain evidence="2">KCTC 13528</strain>
    </source>
</reference>
<keyword evidence="2" id="KW-1185">Reference proteome</keyword>
<dbReference type="RefSeq" id="WP_204730316.1">
    <property type="nucleotide sequence ID" value="NZ_JAFBDK010000016.1"/>
</dbReference>
<gene>
    <name evidence="1" type="ORF">ACFS5P_08570</name>
</gene>
<comment type="caution">
    <text evidence="1">The sequence shown here is derived from an EMBL/GenBank/DDBJ whole genome shotgun (WGS) entry which is preliminary data.</text>
</comment>
<dbReference type="Proteomes" id="UP001597561">
    <property type="component" value="Unassembled WGS sequence"/>
</dbReference>
<dbReference type="EMBL" id="JBHUPG010000015">
    <property type="protein sequence ID" value="MFD2911927.1"/>
    <property type="molecule type" value="Genomic_DNA"/>
</dbReference>
<name>A0ABW5ZK47_9BACL</name>
<accession>A0ABW5ZK47</accession>
<proteinExistence type="predicted"/>
<organism evidence="1 2">
    <name type="scientific">Jeotgalibacillus terrae</name>
    <dbReference type="NCBI Taxonomy" id="587735"/>
    <lineage>
        <taxon>Bacteria</taxon>
        <taxon>Bacillati</taxon>
        <taxon>Bacillota</taxon>
        <taxon>Bacilli</taxon>
        <taxon>Bacillales</taxon>
        <taxon>Caryophanaceae</taxon>
        <taxon>Jeotgalibacillus</taxon>
    </lineage>
</organism>
<evidence type="ECO:0000313" key="2">
    <source>
        <dbReference type="Proteomes" id="UP001597561"/>
    </source>
</evidence>
<protein>
    <submittedName>
        <fullName evidence="1">Uncharacterized protein</fullName>
    </submittedName>
</protein>